<reference evidence="3" key="1">
    <citation type="submission" date="2020-06" db="EMBL/GenBank/DDBJ databases">
        <authorList>
            <consortium name="Plant Systems Biology data submission"/>
        </authorList>
    </citation>
    <scope>NUCLEOTIDE SEQUENCE</scope>
    <source>
        <strain evidence="3">D6</strain>
    </source>
</reference>
<dbReference type="Proteomes" id="UP001153069">
    <property type="component" value="Unassembled WGS sequence"/>
</dbReference>
<name>A0A9N8DBN0_9STRA</name>
<feature type="chain" id="PRO_5040236463" evidence="2">
    <location>
        <begin position="29"/>
        <end position="725"/>
    </location>
</feature>
<dbReference type="OrthoDB" id="54105at2759"/>
<keyword evidence="4" id="KW-1185">Reference proteome</keyword>
<feature type="region of interest" description="Disordered" evidence="1">
    <location>
        <begin position="375"/>
        <end position="397"/>
    </location>
</feature>
<gene>
    <name evidence="3" type="ORF">SEMRO_67_G037810.1</name>
</gene>
<protein>
    <submittedName>
        <fullName evidence="3">Uncharacterized protein</fullName>
    </submittedName>
</protein>
<dbReference type="InterPro" id="IPR027417">
    <property type="entry name" value="P-loop_NTPase"/>
</dbReference>
<feature type="compositionally biased region" description="Low complexity" evidence="1">
    <location>
        <begin position="140"/>
        <end position="154"/>
    </location>
</feature>
<keyword evidence="2" id="KW-0732">Signal</keyword>
<evidence type="ECO:0000256" key="1">
    <source>
        <dbReference type="SAM" id="MobiDB-lite"/>
    </source>
</evidence>
<feature type="compositionally biased region" description="Basic and acidic residues" evidence="1">
    <location>
        <begin position="74"/>
        <end position="88"/>
    </location>
</feature>
<evidence type="ECO:0000313" key="3">
    <source>
        <dbReference type="EMBL" id="CAB9499734.1"/>
    </source>
</evidence>
<feature type="compositionally biased region" description="Polar residues" evidence="1">
    <location>
        <begin position="161"/>
        <end position="170"/>
    </location>
</feature>
<feature type="compositionally biased region" description="Low complexity" evidence="1">
    <location>
        <begin position="375"/>
        <end position="391"/>
    </location>
</feature>
<sequence>MKSSKTFLARVALAALSVLLVALQIAKSIGPITAILLYEQQQQDQTPKKKSQTQRIMESFAANHDDNDPSILETVKEPPKESRRNTKTHVDQIMKQAFQSNQERAQSQIQKQRQELTVDNQFFHKRSVEHTRSYKVSLQTTPRSTAATTTTSADSPEKKAGTSNKTKQQLPTTIRHNTDFFFDPPPMNSTTIRAWGCTPRNETPFIFVHLGKAGGGEVRARIAASAEAYQRSLWHHHKQDPSYYYPIRSGGRMWKGKMVNSEMNNFLPMDDVDDNDQQQFPYSKIFTFEGISSCHATTPLGHAMACGFEKDMCEPHRESDRNYYKKTAAANKNTSSISSSRCDTIYLGHNVIGNELHWLPTSFLVQWWNQSTWSRSLPLSDSSSTSSTQTSGVKKEQDDYIRAVGQKLANRFNRSHLVFDATQKRTVKRMCKSGSLTKRFWYMRLYQKCMKPMVEESDLLARKAIHGSSTSQSQRKQLTESELHWSSVYASLPVLRVTLLREPFAWLTSRFFWRLEHAAASGDGQVIVPFVGEQQSDWEYAVVAKKRKQDGNRNQLHKTQCDNVQELAYGWGKQSAMEYLIYFCGEHCMGQLQFINTRYGSFEAVRKKQMARYLKVMEDQAAYNLRNSFAVVGIFPKTKDFFDMIRKRVDYMDTSLNPEVTGDPHGSGYGKEWKRCKVQFQDETFQKEIKEKSPEIAAAARVYQVALDVYEFHKQELEQCDGAQS</sequence>
<evidence type="ECO:0000256" key="2">
    <source>
        <dbReference type="SAM" id="SignalP"/>
    </source>
</evidence>
<evidence type="ECO:0000313" key="4">
    <source>
        <dbReference type="Proteomes" id="UP001153069"/>
    </source>
</evidence>
<comment type="caution">
    <text evidence="3">The sequence shown here is derived from an EMBL/GenBank/DDBJ whole genome shotgun (WGS) entry which is preliminary data.</text>
</comment>
<proteinExistence type="predicted"/>
<feature type="region of interest" description="Disordered" evidence="1">
    <location>
        <begin position="133"/>
        <end position="170"/>
    </location>
</feature>
<organism evidence="3 4">
    <name type="scientific">Seminavis robusta</name>
    <dbReference type="NCBI Taxonomy" id="568900"/>
    <lineage>
        <taxon>Eukaryota</taxon>
        <taxon>Sar</taxon>
        <taxon>Stramenopiles</taxon>
        <taxon>Ochrophyta</taxon>
        <taxon>Bacillariophyta</taxon>
        <taxon>Bacillariophyceae</taxon>
        <taxon>Bacillariophycidae</taxon>
        <taxon>Naviculales</taxon>
        <taxon>Naviculaceae</taxon>
        <taxon>Seminavis</taxon>
    </lineage>
</organism>
<accession>A0A9N8DBN0</accession>
<feature type="region of interest" description="Disordered" evidence="1">
    <location>
        <begin position="60"/>
        <end position="88"/>
    </location>
</feature>
<dbReference type="Gene3D" id="3.40.50.300">
    <property type="entry name" value="P-loop containing nucleotide triphosphate hydrolases"/>
    <property type="match status" value="1"/>
</dbReference>
<feature type="signal peptide" evidence="2">
    <location>
        <begin position="1"/>
        <end position="28"/>
    </location>
</feature>
<dbReference type="EMBL" id="CAICTM010000066">
    <property type="protein sequence ID" value="CAB9499734.1"/>
    <property type="molecule type" value="Genomic_DNA"/>
</dbReference>
<dbReference type="AlphaFoldDB" id="A0A9N8DBN0"/>